<comment type="similarity">
    <text evidence="1 3">Belongs to the short-chain dehydrogenases/reductases (SDR) family.</text>
</comment>
<dbReference type="PROSITE" id="PS00061">
    <property type="entry name" value="ADH_SHORT"/>
    <property type="match status" value="1"/>
</dbReference>
<keyword evidence="2" id="KW-0560">Oxidoreductase</keyword>
<dbReference type="RefSeq" id="XP_016048862.1">
    <property type="nucleotide sequence ID" value="XM_016193376.1"/>
</dbReference>
<dbReference type="OrthoDB" id="9657332at2759"/>
<dbReference type="GeneID" id="103124258"/>
<dbReference type="GO" id="GO:0016491">
    <property type="term" value="F:oxidoreductase activity"/>
    <property type="evidence" value="ECO:0007669"/>
    <property type="project" value="UniProtKB-KW"/>
</dbReference>
<feature type="signal peptide" evidence="4">
    <location>
        <begin position="1"/>
        <end position="18"/>
    </location>
</feature>
<evidence type="ECO:0000313" key="9">
    <source>
        <dbReference type="RefSeq" id="XP_060051106.1"/>
    </source>
</evidence>
<dbReference type="InterPro" id="IPR020904">
    <property type="entry name" value="Sc_DH/Rdtase_CS"/>
</dbReference>
<dbReference type="Proteomes" id="UP001652624">
    <property type="component" value="Chromosome 7"/>
</dbReference>
<reference evidence="6 7" key="1">
    <citation type="submission" date="2025-04" db="UniProtKB">
        <authorList>
            <consortium name="RefSeq"/>
        </authorList>
    </citation>
    <scope>IDENTIFICATION</scope>
</reference>
<dbReference type="SUPFAM" id="SSF51735">
    <property type="entry name" value="NAD(P)-binding Rossmann-fold domains"/>
    <property type="match status" value="1"/>
</dbReference>
<keyword evidence="4" id="KW-0732">Signal</keyword>
<evidence type="ECO:0000313" key="6">
    <source>
        <dbReference type="RefSeq" id="XP_007535036.1"/>
    </source>
</evidence>
<accession>A0A1S3AHC2</accession>
<evidence type="ECO:0000313" key="8">
    <source>
        <dbReference type="RefSeq" id="XP_016048862.1"/>
    </source>
</evidence>
<dbReference type="RefSeq" id="XP_016048861.1">
    <property type="nucleotide sequence ID" value="XM_016193375.1"/>
</dbReference>
<evidence type="ECO:0000313" key="10">
    <source>
        <dbReference type="RefSeq" id="XP_060051107.1"/>
    </source>
</evidence>
<evidence type="ECO:0000256" key="1">
    <source>
        <dbReference type="ARBA" id="ARBA00006484"/>
    </source>
</evidence>
<keyword evidence="5" id="KW-1185">Reference proteome</keyword>
<dbReference type="Gene3D" id="3.40.50.720">
    <property type="entry name" value="NAD(P)-binding Rossmann-like Domain"/>
    <property type="match status" value="1"/>
</dbReference>
<evidence type="ECO:0000256" key="2">
    <source>
        <dbReference type="ARBA" id="ARBA00023002"/>
    </source>
</evidence>
<dbReference type="RefSeq" id="XP_007535036.1">
    <property type="nucleotide sequence ID" value="XM_007534974.2"/>
</dbReference>
<dbReference type="InterPro" id="IPR002347">
    <property type="entry name" value="SDR_fam"/>
</dbReference>
<dbReference type="Pfam" id="PF00106">
    <property type="entry name" value="adh_short"/>
    <property type="match status" value="1"/>
</dbReference>
<name>A0A1S3AHC2_ERIEU</name>
<dbReference type="eggNOG" id="KOG1610">
    <property type="taxonomic scope" value="Eukaryota"/>
</dbReference>
<dbReference type="AlphaFoldDB" id="A0A1S3AHC2"/>
<sequence length="318" mass="36000">MWLLCMVALVGLYHLVRWHRERQVVSQLRDKYVFITGCDSGFGNLLARQLDLRGLRVLAACLTEKGAEQLRDQTSDRLETVILDVTKSESIAEATQWVKELVGDRGLWGLVNNAGVSMPTAPNEWLARQDFMKIIDVNLLGVIEVTLSLLPLLRKAKGRVVNVSSVLGRIAIFGGGYSISKYGVEAFSDTLRREISTFGVKVTMIEPGYFKTPLTSSENLSENFRKAWEKARPEVKDVYGEKFLNSCIKTINQQAKYYNEDLSLVTDCMEHALTSCYPRTRYSAGWDAKFIYLPLSYMPTFLVDTMASWRYPRPAKAL</sequence>
<dbReference type="PRINTS" id="PR00080">
    <property type="entry name" value="SDRFAMILY"/>
</dbReference>
<dbReference type="InterPro" id="IPR036291">
    <property type="entry name" value="NAD(P)-bd_dom_sf"/>
</dbReference>
<proteinExistence type="inferred from homology"/>
<evidence type="ECO:0000256" key="3">
    <source>
        <dbReference type="RuleBase" id="RU000363"/>
    </source>
</evidence>
<dbReference type="RefSeq" id="XP_060051107.1">
    <property type="nucleotide sequence ID" value="XM_060195124.1"/>
</dbReference>
<gene>
    <name evidence="6 7 8 9 10" type="primary">LOC103124258</name>
</gene>
<dbReference type="PANTHER" id="PTHR43313">
    <property type="entry name" value="SHORT-CHAIN DEHYDROGENASE/REDUCTASE FAMILY 9C"/>
    <property type="match status" value="1"/>
</dbReference>
<evidence type="ECO:0000313" key="5">
    <source>
        <dbReference type="Proteomes" id="UP001652624"/>
    </source>
</evidence>
<evidence type="ECO:0000313" key="7">
    <source>
        <dbReference type="RefSeq" id="XP_016048861.1"/>
    </source>
</evidence>
<dbReference type="RefSeq" id="XP_060051106.1">
    <property type="nucleotide sequence ID" value="XM_060195123.1"/>
</dbReference>
<organism evidence="5 6">
    <name type="scientific">Erinaceus europaeus</name>
    <name type="common">Western European hedgehog</name>
    <dbReference type="NCBI Taxonomy" id="9365"/>
    <lineage>
        <taxon>Eukaryota</taxon>
        <taxon>Metazoa</taxon>
        <taxon>Chordata</taxon>
        <taxon>Craniata</taxon>
        <taxon>Vertebrata</taxon>
        <taxon>Euteleostomi</taxon>
        <taxon>Mammalia</taxon>
        <taxon>Eutheria</taxon>
        <taxon>Laurasiatheria</taxon>
        <taxon>Eulipotyphla</taxon>
        <taxon>Erinaceidae</taxon>
        <taxon>Erinaceinae</taxon>
        <taxon>Erinaceus</taxon>
    </lineage>
</organism>
<dbReference type="PANTHER" id="PTHR43313:SF11">
    <property type="entry name" value="RETINOL DEHYDROGENASE 16"/>
    <property type="match status" value="1"/>
</dbReference>
<dbReference type="PRINTS" id="PR00081">
    <property type="entry name" value="GDHRDH"/>
</dbReference>
<evidence type="ECO:0000256" key="4">
    <source>
        <dbReference type="SAM" id="SignalP"/>
    </source>
</evidence>
<dbReference type="GO" id="GO:0008202">
    <property type="term" value="P:steroid metabolic process"/>
    <property type="evidence" value="ECO:0007669"/>
    <property type="project" value="TreeGrafter"/>
</dbReference>
<protein>
    <submittedName>
        <fullName evidence="6 7">Retinol dehydrogenase 16-like isoform X1</fullName>
    </submittedName>
</protein>
<feature type="chain" id="PRO_5010479026" evidence="4">
    <location>
        <begin position="19"/>
        <end position="318"/>
    </location>
</feature>
<dbReference type="FunFam" id="3.40.50.720:FF:000074">
    <property type="entry name" value="Retinol dehydrogenase type 1"/>
    <property type="match status" value="1"/>
</dbReference>